<dbReference type="InterPro" id="IPR026960">
    <property type="entry name" value="RVT-Znf"/>
</dbReference>
<feature type="domain" description="DUF1421" evidence="2">
    <location>
        <begin position="474"/>
        <end position="517"/>
    </location>
</feature>
<reference evidence="4" key="1">
    <citation type="journal article" date="2017" name="Nature">
        <title>The genome of Chenopodium quinoa.</title>
        <authorList>
            <person name="Jarvis D.E."/>
            <person name="Ho Y.S."/>
            <person name="Lightfoot D.J."/>
            <person name="Schmoeckel S.M."/>
            <person name="Li B."/>
            <person name="Borm T.J.A."/>
            <person name="Ohyanagi H."/>
            <person name="Mineta K."/>
            <person name="Michell C.T."/>
            <person name="Saber N."/>
            <person name="Kharbatia N.M."/>
            <person name="Rupper R.R."/>
            <person name="Sharp A.R."/>
            <person name="Dally N."/>
            <person name="Boughton B.A."/>
            <person name="Woo Y.H."/>
            <person name="Gao G."/>
            <person name="Schijlen E.G.W.M."/>
            <person name="Guo X."/>
            <person name="Momin A.A."/>
            <person name="Negrao S."/>
            <person name="Al-Babili S."/>
            <person name="Gehring C."/>
            <person name="Roessner U."/>
            <person name="Jung C."/>
            <person name="Murphy K."/>
            <person name="Arold S.T."/>
            <person name="Gojobori T."/>
            <person name="van der Linden C.G."/>
            <person name="van Loo E.N."/>
            <person name="Jellen E.N."/>
            <person name="Maughan P.J."/>
            <person name="Tester M."/>
        </authorList>
    </citation>
    <scope>NUCLEOTIDE SEQUENCE [LARGE SCALE GENOMIC DNA]</scope>
    <source>
        <strain evidence="4">cv. PI 614886</strain>
    </source>
</reference>
<dbReference type="EnsemblPlants" id="AUR62035503-RA">
    <property type="protein sequence ID" value="AUR62035503-RA:cds"/>
    <property type="gene ID" value="AUR62035503"/>
</dbReference>
<feature type="compositionally biased region" description="Polar residues" evidence="1">
    <location>
        <begin position="351"/>
        <end position="361"/>
    </location>
</feature>
<feature type="compositionally biased region" description="Low complexity" evidence="1">
    <location>
        <begin position="288"/>
        <end position="300"/>
    </location>
</feature>
<evidence type="ECO:0008006" key="6">
    <source>
        <dbReference type="Google" id="ProtNLM"/>
    </source>
</evidence>
<feature type="domain" description="Reverse transcriptase zinc-binding" evidence="3">
    <location>
        <begin position="540"/>
        <end position="610"/>
    </location>
</feature>
<feature type="region of interest" description="Disordered" evidence="1">
    <location>
        <begin position="40"/>
        <end position="69"/>
    </location>
</feature>
<evidence type="ECO:0000256" key="1">
    <source>
        <dbReference type="SAM" id="MobiDB-lite"/>
    </source>
</evidence>
<dbReference type="Pfam" id="PF13966">
    <property type="entry name" value="zf-RVT"/>
    <property type="match status" value="1"/>
</dbReference>
<evidence type="ECO:0000313" key="4">
    <source>
        <dbReference type="EnsemblPlants" id="AUR62035503-RA:cds"/>
    </source>
</evidence>
<organism evidence="4 5">
    <name type="scientific">Chenopodium quinoa</name>
    <name type="common">Quinoa</name>
    <dbReference type="NCBI Taxonomy" id="63459"/>
    <lineage>
        <taxon>Eukaryota</taxon>
        <taxon>Viridiplantae</taxon>
        <taxon>Streptophyta</taxon>
        <taxon>Embryophyta</taxon>
        <taxon>Tracheophyta</taxon>
        <taxon>Spermatophyta</taxon>
        <taxon>Magnoliopsida</taxon>
        <taxon>eudicotyledons</taxon>
        <taxon>Gunneridae</taxon>
        <taxon>Pentapetalae</taxon>
        <taxon>Caryophyllales</taxon>
        <taxon>Chenopodiaceae</taxon>
        <taxon>Chenopodioideae</taxon>
        <taxon>Atripliceae</taxon>
        <taxon>Chenopodium</taxon>
    </lineage>
</organism>
<evidence type="ECO:0000259" key="2">
    <source>
        <dbReference type="Pfam" id="PF07223"/>
    </source>
</evidence>
<dbReference type="Pfam" id="PF07223">
    <property type="entry name" value="DUF1421"/>
    <property type="match status" value="1"/>
</dbReference>
<dbReference type="Gramene" id="AUR62035503-RA">
    <property type="protein sequence ID" value="AUR62035503-RA:cds"/>
    <property type="gene ID" value="AUR62035503"/>
</dbReference>
<evidence type="ECO:0000259" key="3">
    <source>
        <dbReference type="Pfam" id="PF13966"/>
    </source>
</evidence>
<dbReference type="InterPro" id="IPR010820">
    <property type="entry name" value="DUF1421"/>
</dbReference>
<feature type="compositionally biased region" description="Polar residues" evidence="1">
    <location>
        <begin position="273"/>
        <end position="286"/>
    </location>
</feature>
<dbReference type="Proteomes" id="UP000596660">
    <property type="component" value="Unplaced"/>
</dbReference>
<protein>
    <recommendedName>
        <fullName evidence="6">DUF1421 domain-containing protein</fullName>
    </recommendedName>
</protein>
<reference evidence="4" key="2">
    <citation type="submission" date="2021-03" db="UniProtKB">
        <authorList>
            <consortium name="EnsemblPlants"/>
        </authorList>
    </citation>
    <scope>IDENTIFICATION</scope>
</reference>
<evidence type="ECO:0000313" key="5">
    <source>
        <dbReference type="Proteomes" id="UP000596660"/>
    </source>
</evidence>
<feature type="compositionally biased region" description="Pro residues" evidence="1">
    <location>
        <begin position="313"/>
        <end position="322"/>
    </location>
</feature>
<keyword evidence="5" id="KW-1185">Reference proteome</keyword>
<dbReference type="PANTHER" id="PTHR31805:SF14">
    <property type="entry name" value="RECEPTOR-LIKE KINASE, PUTATIVE (DUF1421)-RELATED"/>
    <property type="match status" value="1"/>
</dbReference>
<sequence>MNPQSEEEGTNDIRLSSLNNTNDEILPNYDFQPIHRSAVADPSPVTATGTKSWNSLDSKSNSTPLRSYNSVDHVEPDRIICEKSQKVTDSAILSEIDQTMKRYIDSVLNAINGLSARLSQLESRTRHLEHSVDEFKVSVSNSHGSSDGKMRQLENILLEVQNGVHDLKDKQEVMKGHMQLAKMQISKAEQSHEFPKAFHPDPVQQIAASAPPQQSGLPQFSAAAPQQAPLPSNAPPPSQQHSHPPPGTTQFPSGHIPPGHISPGPQRDAYFSPPSQTQEAPSQQYQMLPPAQHQQQSLALAPPPQQYLSTLTPPYPQPPQPPQQQHSTGVGASTPHISPPLGHRPEDSPFVPSQTYPPNLHQSASQPSSTPPHSQPYYGSPTSMYEPPPTGRSNSGIPSAYVPPSGPGEQYPYGGPASHYSSGLSIKAQPHSPVGSGSNYPQLPTAKILPHPIPTAAGLGGGSNSGGSGNRVPVDDVVDKVTSMGFPKDVVRATVRKLTENGQSVDLNVVLDKLMNDGEIQQRAWFGRILCQIVSLAAAPSTKYWAKIWCLNALPRVKVFAWRAYQDALPTCGGIHHWINSFDPTCGVCKKSEETTLHAIKECELAREIWGRSEFQQFDAVEFRWIFD</sequence>
<feature type="compositionally biased region" description="Pro residues" evidence="1">
    <location>
        <begin position="232"/>
        <end position="247"/>
    </location>
</feature>
<dbReference type="PANTHER" id="PTHR31805">
    <property type="entry name" value="RECEPTOR-LIKE KINASE, PUTATIVE (DUF1421)-RELATED"/>
    <property type="match status" value="1"/>
</dbReference>
<name>A0A803MUJ1_CHEQI</name>
<feature type="compositionally biased region" description="Low complexity" evidence="1">
    <location>
        <begin position="252"/>
        <end position="265"/>
    </location>
</feature>
<accession>A0A803MUJ1</accession>
<proteinExistence type="predicted"/>
<dbReference type="AlphaFoldDB" id="A0A803MUJ1"/>
<feature type="region of interest" description="Disordered" evidence="1">
    <location>
        <begin position="208"/>
        <end position="417"/>
    </location>
</feature>
<feature type="compositionally biased region" description="Low complexity" evidence="1">
    <location>
        <begin position="208"/>
        <end position="231"/>
    </location>
</feature>
<dbReference type="OMA" id="QLESRTC"/>
<feature type="compositionally biased region" description="Polar residues" evidence="1">
    <location>
        <begin position="45"/>
        <end position="69"/>
    </location>
</feature>